<sequence length="174" mass="20557">MKKRWVATVYLDTLQIESDPSFKFTCLPKCARCCIEFDIPLRDEDIAKIEELDYNAWEFVDYEKMFYRGDKFLGYGLKKRPFDDGCVFLGDDYKCKIYSHRPLACRLYPFVLIRHGMNLEIYVKEDSFCKGINNPNGESITGNFIIQYFGNVIEEYRHKLGISNNHYKPKNLII</sequence>
<dbReference type="PANTHER" id="PTHR35866">
    <property type="entry name" value="PUTATIVE-RELATED"/>
    <property type="match status" value="1"/>
</dbReference>
<dbReference type="InterPro" id="IPR005358">
    <property type="entry name" value="Puta_zinc/iron-chelating_dom"/>
</dbReference>
<dbReference type="RefSeq" id="WP_015849695.1">
    <property type="nucleotide sequence ID" value="NZ_LGFD01000010.1"/>
</dbReference>
<dbReference type="Pfam" id="PF03692">
    <property type="entry name" value="CxxCxxCC"/>
    <property type="match status" value="1"/>
</dbReference>
<dbReference type="PATRIC" id="fig|172049.5.peg.1505"/>
<dbReference type="Proteomes" id="UP000053911">
    <property type="component" value="Unassembled WGS sequence"/>
</dbReference>
<dbReference type="AlphaFoldDB" id="A0A101EMD9"/>
<dbReference type="PANTHER" id="PTHR35866:SF2">
    <property type="entry name" value="YKGJ FAMILY CYSTEINE CLUSTER PROTEIN"/>
    <property type="match status" value="1"/>
</dbReference>
<protein>
    <submittedName>
        <fullName evidence="1">Putative Fe-S-cluster oxidoreductase</fullName>
    </submittedName>
</protein>
<proteinExistence type="predicted"/>
<evidence type="ECO:0000313" key="2">
    <source>
        <dbReference type="Proteomes" id="UP000053911"/>
    </source>
</evidence>
<reference evidence="2" key="1">
    <citation type="journal article" date="2015" name="MBio">
        <title>Genome-Resolved Metagenomic Analysis Reveals Roles for Candidate Phyla and Other Microbial Community Members in Biogeochemical Transformations in Oil Reservoirs.</title>
        <authorList>
            <person name="Hu P."/>
            <person name="Tom L."/>
            <person name="Singh A."/>
            <person name="Thomas B.C."/>
            <person name="Baker B.J."/>
            <person name="Piceno Y.M."/>
            <person name="Andersen G.L."/>
            <person name="Banfield J.F."/>
        </authorList>
    </citation>
    <scope>NUCLEOTIDE SEQUENCE [LARGE SCALE GENOMIC DNA]</scope>
</reference>
<evidence type="ECO:0000313" key="1">
    <source>
        <dbReference type="EMBL" id="KUK18005.1"/>
    </source>
</evidence>
<comment type="caution">
    <text evidence="1">The sequence shown here is derived from an EMBL/GenBank/DDBJ whole genome shotgun (WGS) entry which is preliminary data.</text>
</comment>
<accession>A0A101EMD9</accession>
<dbReference type="EMBL" id="LGFD01000010">
    <property type="protein sequence ID" value="KUK18005.1"/>
    <property type="molecule type" value="Genomic_DNA"/>
</dbReference>
<gene>
    <name evidence="1" type="ORF">XD54_0732</name>
</gene>
<dbReference type="GeneID" id="8096430"/>
<name>A0A101EMD9_9EURY</name>
<organism evidence="1 2">
    <name type="scientific">Thermococcus sibiricus</name>
    <dbReference type="NCBI Taxonomy" id="172049"/>
    <lineage>
        <taxon>Archaea</taxon>
        <taxon>Methanobacteriati</taxon>
        <taxon>Methanobacteriota</taxon>
        <taxon>Thermococci</taxon>
        <taxon>Thermococcales</taxon>
        <taxon>Thermococcaceae</taxon>
        <taxon>Thermococcus</taxon>
    </lineage>
</organism>
<dbReference type="OMA" id="CPGINHP"/>